<sequence>MGTIFETVCSAVERLRPVFNFLAAHGAYICKIEENLDDLKNSLEDLKAKRYDLLRQVDAEELRGGLRSAKWKGGFQKSKPLKPTPICWLMMLSLYSEGCQHMVVAGQAPPTVVVEEPVQQTFGLDTMLQRIWSLLRESDIRMLGLYGMGEWVKLHSSV</sequence>
<protein>
    <submittedName>
        <fullName evidence="3">Probable disease resistance protein At5g47250</fullName>
    </submittedName>
</protein>
<name>A0ABM0X691_CAMSA</name>
<accession>A0ABM0X691</accession>
<evidence type="ECO:0000256" key="1">
    <source>
        <dbReference type="SAM" id="Coils"/>
    </source>
</evidence>
<dbReference type="GeneID" id="104760188"/>
<dbReference type="Proteomes" id="UP000694864">
    <property type="component" value="Chromosome 18"/>
</dbReference>
<organism evidence="2 3">
    <name type="scientific">Camelina sativa</name>
    <name type="common">False flax</name>
    <name type="synonym">Myagrum sativum</name>
    <dbReference type="NCBI Taxonomy" id="90675"/>
    <lineage>
        <taxon>Eukaryota</taxon>
        <taxon>Viridiplantae</taxon>
        <taxon>Streptophyta</taxon>
        <taxon>Embryophyta</taxon>
        <taxon>Tracheophyta</taxon>
        <taxon>Spermatophyta</taxon>
        <taxon>Magnoliopsida</taxon>
        <taxon>eudicotyledons</taxon>
        <taxon>Gunneridae</taxon>
        <taxon>Pentapetalae</taxon>
        <taxon>rosids</taxon>
        <taxon>malvids</taxon>
        <taxon>Brassicales</taxon>
        <taxon>Brassicaceae</taxon>
        <taxon>Camelineae</taxon>
        <taxon>Camelina</taxon>
    </lineage>
</organism>
<proteinExistence type="predicted"/>
<keyword evidence="1" id="KW-0175">Coiled coil</keyword>
<keyword evidence="2" id="KW-1185">Reference proteome</keyword>
<gene>
    <name evidence="3" type="primary">LOC104760188</name>
</gene>
<evidence type="ECO:0000313" key="2">
    <source>
        <dbReference type="Proteomes" id="UP000694864"/>
    </source>
</evidence>
<reference evidence="3" key="2">
    <citation type="submission" date="2025-08" db="UniProtKB">
        <authorList>
            <consortium name="RefSeq"/>
        </authorList>
    </citation>
    <scope>IDENTIFICATION</scope>
    <source>
        <tissue evidence="3">Leaf</tissue>
    </source>
</reference>
<evidence type="ECO:0000313" key="3">
    <source>
        <dbReference type="RefSeq" id="XP_010481377.1"/>
    </source>
</evidence>
<dbReference type="RefSeq" id="XP_010481377.1">
    <property type="nucleotide sequence ID" value="XM_010483075.2"/>
</dbReference>
<reference evidence="2" key="1">
    <citation type="journal article" date="2014" name="Nat. Commun.">
        <title>The emerging biofuel crop Camelina sativa retains a highly undifferentiated hexaploid genome structure.</title>
        <authorList>
            <person name="Kagale S."/>
            <person name="Koh C."/>
            <person name="Nixon J."/>
            <person name="Bollina V."/>
            <person name="Clarke W.E."/>
            <person name="Tuteja R."/>
            <person name="Spillane C."/>
            <person name="Robinson S.J."/>
            <person name="Links M.G."/>
            <person name="Clarke C."/>
            <person name="Higgins E.E."/>
            <person name="Huebert T."/>
            <person name="Sharpe A.G."/>
            <person name="Parkin I.A."/>
        </authorList>
    </citation>
    <scope>NUCLEOTIDE SEQUENCE [LARGE SCALE GENOMIC DNA]</scope>
    <source>
        <strain evidence="2">cv. DH55</strain>
    </source>
</reference>
<feature type="coiled-coil region" evidence="1">
    <location>
        <begin position="29"/>
        <end position="63"/>
    </location>
</feature>